<sequence length="157" mass="18024">MSEDNNTKARRDVAVDPVYNSKLVTRFINKIMYDGKKSLAENIFYDAMDIVEEKTGENSLEVLKEALNNVMPVLEVISRRVGGANYQVPVEVDKHRRITLGLRWLVNAARGRNERKMVDKLANEIIDAYNEEGGAVRKKEDVHQMAEANKAFAHYRW</sequence>
<dbReference type="PIRSF" id="PIRSF002122">
    <property type="entry name" value="RPS7p_RPS7a_RPS5e_RPS7o"/>
    <property type="match status" value="1"/>
</dbReference>
<dbReference type="GO" id="GO:0000049">
    <property type="term" value="F:tRNA binding"/>
    <property type="evidence" value="ECO:0007669"/>
    <property type="project" value="UniProtKB-UniRule"/>
</dbReference>
<dbReference type="RefSeq" id="WP_204702651.1">
    <property type="nucleotide sequence ID" value="NZ_JAFBDQ010000018.1"/>
</dbReference>
<dbReference type="HAMAP" id="MF_00480_B">
    <property type="entry name" value="Ribosomal_uS7_B"/>
    <property type="match status" value="1"/>
</dbReference>
<evidence type="ECO:0000256" key="6">
    <source>
        <dbReference type="ARBA" id="ARBA00023274"/>
    </source>
</evidence>
<evidence type="ECO:0000313" key="10">
    <source>
        <dbReference type="EMBL" id="MBM7557837.1"/>
    </source>
</evidence>
<dbReference type="GO" id="GO:0003735">
    <property type="term" value="F:structural constituent of ribosome"/>
    <property type="evidence" value="ECO:0007669"/>
    <property type="project" value="InterPro"/>
</dbReference>
<dbReference type="EMBL" id="JAFBDQ010000018">
    <property type="protein sequence ID" value="MBM7557837.1"/>
    <property type="molecule type" value="Genomic_DNA"/>
</dbReference>
<gene>
    <name evidence="7" type="primary">rpsG</name>
    <name evidence="10" type="ORF">JOC47_002703</name>
</gene>
<dbReference type="InterPro" id="IPR000235">
    <property type="entry name" value="Ribosomal_uS7"/>
</dbReference>
<dbReference type="CDD" id="cd14869">
    <property type="entry name" value="uS7_Bacteria"/>
    <property type="match status" value="1"/>
</dbReference>
<keyword evidence="2 7" id="KW-0820">tRNA-binding</keyword>
<comment type="caution">
    <text evidence="10">The sequence shown here is derived from an EMBL/GenBank/DDBJ whole genome shotgun (WGS) entry which is preliminary data.</text>
</comment>
<dbReference type="FunFam" id="1.10.455.10:FF:000001">
    <property type="entry name" value="30S ribosomal protein S7"/>
    <property type="match status" value="1"/>
</dbReference>
<proteinExistence type="inferred from homology"/>
<name>A0A938XY64_9FIRM</name>
<dbReference type="PROSITE" id="PS00052">
    <property type="entry name" value="RIBOSOMAL_S7"/>
    <property type="match status" value="1"/>
</dbReference>
<evidence type="ECO:0000313" key="11">
    <source>
        <dbReference type="Proteomes" id="UP000774000"/>
    </source>
</evidence>
<keyword evidence="6 7" id="KW-0687">Ribonucleoprotein</keyword>
<dbReference type="InterPro" id="IPR005717">
    <property type="entry name" value="Ribosomal_uS7_bac/org-type"/>
</dbReference>
<dbReference type="GO" id="GO:0019843">
    <property type="term" value="F:rRNA binding"/>
    <property type="evidence" value="ECO:0007669"/>
    <property type="project" value="UniProtKB-UniRule"/>
</dbReference>
<evidence type="ECO:0000256" key="1">
    <source>
        <dbReference type="ARBA" id="ARBA00007151"/>
    </source>
</evidence>
<comment type="similarity">
    <text evidence="1 7 8">Belongs to the universal ribosomal protein uS7 family.</text>
</comment>
<dbReference type="GO" id="GO:0006412">
    <property type="term" value="P:translation"/>
    <property type="evidence" value="ECO:0007669"/>
    <property type="project" value="UniProtKB-UniRule"/>
</dbReference>
<dbReference type="PANTHER" id="PTHR11205">
    <property type="entry name" value="RIBOSOMAL PROTEIN S7"/>
    <property type="match status" value="1"/>
</dbReference>
<dbReference type="GO" id="GO:0015935">
    <property type="term" value="C:small ribosomal subunit"/>
    <property type="evidence" value="ECO:0007669"/>
    <property type="project" value="InterPro"/>
</dbReference>
<evidence type="ECO:0000256" key="2">
    <source>
        <dbReference type="ARBA" id="ARBA00022555"/>
    </source>
</evidence>
<organism evidence="10 11">
    <name type="scientific">Halanaerobacter jeridensis</name>
    <dbReference type="NCBI Taxonomy" id="706427"/>
    <lineage>
        <taxon>Bacteria</taxon>
        <taxon>Bacillati</taxon>
        <taxon>Bacillota</taxon>
        <taxon>Clostridia</taxon>
        <taxon>Halanaerobiales</taxon>
        <taxon>Halobacteroidaceae</taxon>
        <taxon>Halanaerobacter</taxon>
    </lineage>
</organism>
<evidence type="ECO:0000259" key="9">
    <source>
        <dbReference type="Pfam" id="PF00177"/>
    </source>
</evidence>
<dbReference type="NCBIfam" id="TIGR01029">
    <property type="entry name" value="rpsG_bact"/>
    <property type="match status" value="1"/>
</dbReference>
<keyword evidence="11" id="KW-1185">Reference proteome</keyword>
<dbReference type="Proteomes" id="UP000774000">
    <property type="component" value="Unassembled WGS sequence"/>
</dbReference>
<keyword evidence="5 7" id="KW-0689">Ribosomal protein</keyword>
<evidence type="ECO:0000256" key="4">
    <source>
        <dbReference type="ARBA" id="ARBA00022884"/>
    </source>
</evidence>
<comment type="function">
    <text evidence="7">One of the primary rRNA binding proteins, it binds directly to 16S rRNA where it nucleates assembly of the head domain of the 30S subunit. Is located at the subunit interface close to the decoding center, probably blocks exit of the E-site tRNA.</text>
</comment>
<dbReference type="Gene3D" id="1.10.455.10">
    <property type="entry name" value="Ribosomal protein S7 domain"/>
    <property type="match status" value="1"/>
</dbReference>
<dbReference type="InterPro" id="IPR023798">
    <property type="entry name" value="Ribosomal_uS7_dom"/>
</dbReference>
<keyword evidence="3 7" id="KW-0699">rRNA-binding</keyword>
<accession>A0A938XY64</accession>
<feature type="domain" description="Small ribosomal subunit protein uS7" evidence="9">
    <location>
        <begin position="6"/>
        <end position="150"/>
    </location>
</feature>
<dbReference type="InterPro" id="IPR036823">
    <property type="entry name" value="Ribosomal_uS7_dom_sf"/>
</dbReference>
<evidence type="ECO:0000256" key="5">
    <source>
        <dbReference type="ARBA" id="ARBA00022980"/>
    </source>
</evidence>
<dbReference type="Pfam" id="PF00177">
    <property type="entry name" value="Ribosomal_S7"/>
    <property type="match status" value="1"/>
</dbReference>
<dbReference type="AlphaFoldDB" id="A0A938XY64"/>
<protein>
    <recommendedName>
        <fullName evidence="7">Small ribosomal subunit protein uS7</fullName>
    </recommendedName>
</protein>
<comment type="subunit">
    <text evidence="7">Part of the 30S ribosomal subunit. Contacts proteins S9 and S11.</text>
</comment>
<evidence type="ECO:0000256" key="7">
    <source>
        <dbReference type="HAMAP-Rule" id="MF_00480"/>
    </source>
</evidence>
<keyword evidence="4 7" id="KW-0694">RNA-binding</keyword>
<dbReference type="InterPro" id="IPR020606">
    <property type="entry name" value="Ribosomal_uS7_CS"/>
</dbReference>
<dbReference type="SUPFAM" id="SSF47973">
    <property type="entry name" value="Ribosomal protein S7"/>
    <property type="match status" value="1"/>
</dbReference>
<evidence type="ECO:0000256" key="8">
    <source>
        <dbReference type="RuleBase" id="RU003619"/>
    </source>
</evidence>
<evidence type="ECO:0000256" key="3">
    <source>
        <dbReference type="ARBA" id="ARBA00022730"/>
    </source>
</evidence>
<reference evidence="10" key="1">
    <citation type="submission" date="2021-01" db="EMBL/GenBank/DDBJ databases">
        <title>Genomic Encyclopedia of Type Strains, Phase IV (KMG-IV): sequencing the most valuable type-strain genomes for metagenomic binning, comparative biology and taxonomic classification.</title>
        <authorList>
            <person name="Goeker M."/>
        </authorList>
    </citation>
    <scope>NUCLEOTIDE SEQUENCE</scope>
    <source>
        <strain evidence="10">DSM 23230</strain>
    </source>
</reference>